<evidence type="ECO:0000313" key="2">
    <source>
        <dbReference type="EMBL" id="KAJ4838553.1"/>
    </source>
</evidence>
<dbReference type="InterPro" id="IPR040227">
    <property type="entry name" value="Nibrin-rel"/>
</dbReference>
<dbReference type="PANTHER" id="PTHR12162">
    <property type="entry name" value="NIBRIN-RELATED"/>
    <property type="match status" value="1"/>
</dbReference>
<dbReference type="Proteomes" id="UP001141552">
    <property type="component" value="Unassembled WGS sequence"/>
</dbReference>
<protein>
    <submittedName>
        <fullName evidence="2">Uncharacterized protein</fullName>
    </submittedName>
</protein>
<name>A0A9Q0FVY6_9ROSI</name>
<evidence type="ECO:0000256" key="1">
    <source>
        <dbReference type="SAM" id="MobiDB-lite"/>
    </source>
</evidence>
<dbReference type="GO" id="GO:0007095">
    <property type="term" value="P:mitotic G2 DNA damage checkpoint signaling"/>
    <property type="evidence" value="ECO:0007669"/>
    <property type="project" value="InterPro"/>
</dbReference>
<dbReference type="AlphaFoldDB" id="A0A9Q0FVY6"/>
<gene>
    <name evidence="2" type="ORF">Tsubulata_024637</name>
</gene>
<accession>A0A9Q0FVY6</accession>
<dbReference type="GO" id="GO:0000724">
    <property type="term" value="P:double-strand break repair via homologous recombination"/>
    <property type="evidence" value="ECO:0007669"/>
    <property type="project" value="TreeGrafter"/>
</dbReference>
<dbReference type="EMBL" id="JAKUCV010003523">
    <property type="protein sequence ID" value="KAJ4838553.1"/>
    <property type="molecule type" value="Genomic_DNA"/>
</dbReference>
<sequence>MTAPVSSSCSTDETIVADSDEEAQTATSVHANIDSYKNEAPEYVVKPEISVISLSSRLEDSHAVSSTVHNDGMTKRREKFDESASGNSDIFYTQDLIVRDLKLPSIINSTPSSGVLNFKRFKKENALSGNSFNNLIPFAKFPYDDSDFRNQDMLKSVKEEKRRKQMEAVAEDLFNNEKTRKRGVAGSIHGLLTRA</sequence>
<dbReference type="GO" id="GO:0003684">
    <property type="term" value="F:damaged DNA binding"/>
    <property type="evidence" value="ECO:0007669"/>
    <property type="project" value="TreeGrafter"/>
</dbReference>
<keyword evidence="3" id="KW-1185">Reference proteome</keyword>
<evidence type="ECO:0000313" key="3">
    <source>
        <dbReference type="Proteomes" id="UP001141552"/>
    </source>
</evidence>
<reference evidence="2" key="1">
    <citation type="submission" date="2022-02" db="EMBL/GenBank/DDBJ databases">
        <authorList>
            <person name="Henning P.M."/>
            <person name="McCubbin A.G."/>
            <person name="Shore J.S."/>
        </authorList>
    </citation>
    <scope>NUCLEOTIDE SEQUENCE</scope>
    <source>
        <strain evidence="2">F60SS</strain>
        <tissue evidence="2">Leaves</tissue>
    </source>
</reference>
<comment type="caution">
    <text evidence="2">The sequence shown here is derived from an EMBL/GenBank/DDBJ whole genome shotgun (WGS) entry which is preliminary data.</text>
</comment>
<dbReference type="GO" id="GO:0030870">
    <property type="term" value="C:Mre11 complex"/>
    <property type="evidence" value="ECO:0007669"/>
    <property type="project" value="InterPro"/>
</dbReference>
<dbReference type="OrthoDB" id="552194at2759"/>
<feature type="compositionally biased region" description="Polar residues" evidence="1">
    <location>
        <begin position="1"/>
        <end position="13"/>
    </location>
</feature>
<dbReference type="PANTHER" id="PTHR12162:SF0">
    <property type="entry name" value="NIBRIN"/>
    <property type="match status" value="1"/>
</dbReference>
<proteinExistence type="predicted"/>
<feature type="region of interest" description="Disordered" evidence="1">
    <location>
        <begin position="1"/>
        <end position="30"/>
    </location>
</feature>
<organism evidence="2 3">
    <name type="scientific">Turnera subulata</name>
    <dbReference type="NCBI Taxonomy" id="218843"/>
    <lineage>
        <taxon>Eukaryota</taxon>
        <taxon>Viridiplantae</taxon>
        <taxon>Streptophyta</taxon>
        <taxon>Embryophyta</taxon>
        <taxon>Tracheophyta</taxon>
        <taxon>Spermatophyta</taxon>
        <taxon>Magnoliopsida</taxon>
        <taxon>eudicotyledons</taxon>
        <taxon>Gunneridae</taxon>
        <taxon>Pentapetalae</taxon>
        <taxon>rosids</taxon>
        <taxon>fabids</taxon>
        <taxon>Malpighiales</taxon>
        <taxon>Passifloraceae</taxon>
        <taxon>Turnera</taxon>
    </lineage>
</organism>
<reference evidence="2" key="2">
    <citation type="journal article" date="2023" name="Plants (Basel)">
        <title>Annotation of the Turnera subulata (Passifloraceae) Draft Genome Reveals the S-Locus Evolved after the Divergence of Turneroideae from Passifloroideae in a Stepwise Manner.</title>
        <authorList>
            <person name="Henning P.M."/>
            <person name="Roalson E.H."/>
            <person name="Mir W."/>
            <person name="McCubbin A.G."/>
            <person name="Shore J.S."/>
        </authorList>
    </citation>
    <scope>NUCLEOTIDE SEQUENCE</scope>
    <source>
        <strain evidence="2">F60SS</strain>
    </source>
</reference>